<proteinExistence type="predicted"/>
<evidence type="ECO:0000313" key="2">
    <source>
        <dbReference type="Proteomes" id="UP001211907"/>
    </source>
</evidence>
<sequence>MATTYVISPVYKSAWLPVSANVRPELFITVPCELSSFSMTAKNANLMYSGPNINTSVSVVFTNSGVIQFATPINAAQVVTLSTGGSKGSIYASDISATKIELKALKYGGGSGGTVEGIFSKYFQFSALNEIGPLRFALYPSVSRNLQPVRHDIESRNGQIDIICSKYKGHFTVSGTSDVFLSGVDWPIEKFEPTVGTVGGREAGDGVFDVVGSKGRKVVLDFR</sequence>
<dbReference type="AlphaFoldDB" id="A0AAD5SZR7"/>
<accession>A0AAD5SZR7</accession>
<dbReference type="EMBL" id="JADGJH010001109">
    <property type="protein sequence ID" value="KAJ3118767.1"/>
    <property type="molecule type" value="Genomic_DNA"/>
</dbReference>
<dbReference type="Proteomes" id="UP001211907">
    <property type="component" value="Unassembled WGS sequence"/>
</dbReference>
<organism evidence="1 2">
    <name type="scientific">Physocladia obscura</name>
    <dbReference type="NCBI Taxonomy" id="109957"/>
    <lineage>
        <taxon>Eukaryota</taxon>
        <taxon>Fungi</taxon>
        <taxon>Fungi incertae sedis</taxon>
        <taxon>Chytridiomycota</taxon>
        <taxon>Chytridiomycota incertae sedis</taxon>
        <taxon>Chytridiomycetes</taxon>
        <taxon>Chytridiales</taxon>
        <taxon>Chytriomycetaceae</taxon>
        <taxon>Physocladia</taxon>
    </lineage>
</organism>
<keyword evidence="2" id="KW-1185">Reference proteome</keyword>
<comment type="caution">
    <text evidence="1">The sequence shown here is derived from an EMBL/GenBank/DDBJ whole genome shotgun (WGS) entry which is preliminary data.</text>
</comment>
<gene>
    <name evidence="1" type="ORF">HK100_000543</name>
</gene>
<protein>
    <submittedName>
        <fullName evidence="1">Uncharacterized protein</fullName>
    </submittedName>
</protein>
<evidence type="ECO:0000313" key="1">
    <source>
        <dbReference type="EMBL" id="KAJ3118767.1"/>
    </source>
</evidence>
<name>A0AAD5SZR7_9FUNG</name>
<reference evidence="1" key="1">
    <citation type="submission" date="2020-05" db="EMBL/GenBank/DDBJ databases">
        <title>Phylogenomic resolution of chytrid fungi.</title>
        <authorList>
            <person name="Stajich J.E."/>
            <person name="Amses K."/>
            <person name="Simmons R."/>
            <person name="Seto K."/>
            <person name="Myers J."/>
            <person name="Bonds A."/>
            <person name="Quandt C.A."/>
            <person name="Barry K."/>
            <person name="Liu P."/>
            <person name="Grigoriev I."/>
            <person name="Longcore J.E."/>
            <person name="James T.Y."/>
        </authorList>
    </citation>
    <scope>NUCLEOTIDE SEQUENCE</scope>
    <source>
        <strain evidence="1">JEL0513</strain>
    </source>
</reference>